<gene>
    <name evidence="2" type="ORF">A3D67_00325</name>
</gene>
<feature type="region of interest" description="Disordered" evidence="1">
    <location>
        <begin position="1"/>
        <end position="21"/>
    </location>
</feature>
<organism evidence="2 3">
    <name type="scientific">Candidatus Lloydbacteria bacterium RIFCSPHIGHO2_02_FULL_51_22</name>
    <dbReference type="NCBI Taxonomy" id="1798663"/>
    <lineage>
        <taxon>Bacteria</taxon>
        <taxon>Candidatus Lloydiibacteriota</taxon>
    </lineage>
</organism>
<evidence type="ECO:0000313" key="3">
    <source>
        <dbReference type="Proteomes" id="UP000178099"/>
    </source>
</evidence>
<dbReference type="SUPFAM" id="SSF53271">
    <property type="entry name" value="PRTase-like"/>
    <property type="match status" value="1"/>
</dbReference>
<comment type="caution">
    <text evidence="2">The sequence shown here is derived from an EMBL/GenBank/DDBJ whole genome shotgun (WGS) entry which is preliminary data.</text>
</comment>
<dbReference type="EMBL" id="MHLN01000014">
    <property type="protein sequence ID" value="OGZ11873.1"/>
    <property type="molecule type" value="Genomic_DNA"/>
</dbReference>
<dbReference type="Gene3D" id="3.40.50.2020">
    <property type="match status" value="1"/>
</dbReference>
<protein>
    <recommendedName>
        <fullName evidence="4">Phosphoribosyltransferase domain-containing protein</fullName>
    </recommendedName>
</protein>
<accession>A0A1G2DEA7</accession>
<dbReference type="Proteomes" id="UP000178099">
    <property type="component" value="Unassembled WGS sequence"/>
</dbReference>
<reference evidence="2 3" key="1">
    <citation type="journal article" date="2016" name="Nat. Commun.">
        <title>Thousands of microbial genomes shed light on interconnected biogeochemical processes in an aquifer system.</title>
        <authorList>
            <person name="Anantharaman K."/>
            <person name="Brown C.T."/>
            <person name="Hug L.A."/>
            <person name="Sharon I."/>
            <person name="Castelle C.J."/>
            <person name="Probst A.J."/>
            <person name="Thomas B.C."/>
            <person name="Singh A."/>
            <person name="Wilkins M.J."/>
            <person name="Karaoz U."/>
            <person name="Brodie E.L."/>
            <person name="Williams K.H."/>
            <person name="Hubbard S.S."/>
            <person name="Banfield J.F."/>
        </authorList>
    </citation>
    <scope>NUCLEOTIDE SEQUENCE [LARGE SCALE GENOMIC DNA]</scope>
</reference>
<evidence type="ECO:0008006" key="4">
    <source>
        <dbReference type="Google" id="ProtNLM"/>
    </source>
</evidence>
<proteinExistence type="predicted"/>
<evidence type="ECO:0000313" key="2">
    <source>
        <dbReference type="EMBL" id="OGZ11873.1"/>
    </source>
</evidence>
<name>A0A1G2DEA7_9BACT</name>
<dbReference type="AlphaFoldDB" id="A0A1G2DEA7"/>
<evidence type="ECO:0000256" key="1">
    <source>
        <dbReference type="SAM" id="MobiDB-lite"/>
    </source>
</evidence>
<dbReference type="InterPro" id="IPR029057">
    <property type="entry name" value="PRTase-like"/>
</dbReference>
<sequence length="246" mass="26937">MGQEGLKARKQEGGSRNEKEGEYHFREIQELEKPLVLVLEKLRARIEAGVYDVLLSDDVGGRIPTLALRKIMNKVNEKAGKGDVSVYFLSGNMTDRPSSSIGRAMREHIKEKIKNEIVTRALVVTEYVASGTTIQVLTDILEDAGVTAFDVVALVSNEENLELGTGHWFFSGITPENTEESGWPINAGGDGPRIPRIYGTKVSGVIKVDAAPHPVLGSSNRKRLEIDKAREDVETLAKNAAKALGW</sequence>